<dbReference type="NCBIfam" id="TIGR01484">
    <property type="entry name" value="HAD-SF-IIB"/>
    <property type="match status" value="1"/>
</dbReference>
<dbReference type="Gene3D" id="3.40.50.1000">
    <property type="entry name" value="HAD superfamily/HAD-like"/>
    <property type="match status" value="1"/>
</dbReference>
<dbReference type="Proteomes" id="UP000502998">
    <property type="component" value="Chromosome"/>
</dbReference>
<dbReference type="InterPro" id="IPR006379">
    <property type="entry name" value="HAD-SF_hydro_IIB"/>
</dbReference>
<dbReference type="InterPro" id="IPR000150">
    <property type="entry name" value="Cof"/>
</dbReference>
<dbReference type="PROSITE" id="PS01229">
    <property type="entry name" value="COF_2"/>
    <property type="match status" value="1"/>
</dbReference>
<dbReference type="PANTHER" id="PTHR10000:SF8">
    <property type="entry name" value="HAD SUPERFAMILY HYDROLASE-LIKE, TYPE 3"/>
    <property type="match status" value="1"/>
</dbReference>
<accession>A0A679IE51</accession>
<dbReference type="SFLD" id="SFLDG01144">
    <property type="entry name" value="C2.B.4:_PGP_Like"/>
    <property type="match status" value="1"/>
</dbReference>
<dbReference type="InterPro" id="IPR036412">
    <property type="entry name" value="HAD-like_sf"/>
</dbReference>
<evidence type="ECO:0008006" key="3">
    <source>
        <dbReference type="Google" id="ProtNLM"/>
    </source>
</evidence>
<name>A0A679IE51_9ENTE</name>
<evidence type="ECO:0000313" key="1">
    <source>
        <dbReference type="EMBL" id="BCA86453.1"/>
    </source>
</evidence>
<protein>
    <recommendedName>
        <fullName evidence="3">Haloacid dehalogenase</fullName>
    </recommendedName>
</protein>
<evidence type="ECO:0000313" key="2">
    <source>
        <dbReference type="Proteomes" id="UP000502998"/>
    </source>
</evidence>
<dbReference type="NCBIfam" id="TIGR00099">
    <property type="entry name" value="Cof-subfamily"/>
    <property type="match status" value="1"/>
</dbReference>
<dbReference type="GO" id="GO:0016791">
    <property type="term" value="F:phosphatase activity"/>
    <property type="evidence" value="ECO:0007669"/>
    <property type="project" value="UniProtKB-ARBA"/>
</dbReference>
<dbReference type="GO" id="GO:0000287">
    <property type="term" value="F:magnesium ion binding"/>
    <property type="evidence" value="ECO:0007669"/>
    <property type="project" value="TreeGrafter"/>
</dbReference>
<dbReference type="KEGG" id="esg:EsVE80_19760"/>
<keyword evidence="2" id="KW-1185">Reference proteome</keyword>
<sequence length="264" mass="29186">MVAVKVVMSDVDGTILNSHHQISDRLKAVVKKLTKRDIPFVLASARSPEGMKQIGEELEISDAPLVAFNGALVLQDHAVIFSQPLAKRDVRTILTQINRHFPTIAINLYSENKWYVDKMDDYVKLESEITKITPQIVDLVQLPVKLPVHKLLLIGDEAEIVAVKKFLEPQMSTSALYLSKENYLEVTHQTVSKAVALSAISNYYQITTTEIMAFGDNYNDSSMLQVAGIGIAMGNAPHEVKKAADKITKTNDEDGVADVLAELL</sequence>
<dbReference type="PROSITE" id="PS01228">
    <property type="entry name" value="COF_1"/>
    <property type="match status" value="1"/>
</dbReference>
<dbReference type="RefSeq" id="WP_173103600.1">
    <property type="nucleotide sequence ID" value="NZ_AP022822.1"/>
</dbReference>
<dbReference type="AlphaFoldDB" id="A0A679IE51"/>
<dbReference type="SFLD" id="SFLDS00003">
    <property type="entry name" value="Haloacid_Dehalogenase"/>
    <property type="match status" value="1"/>
</dbReference>
<dbReference type="PANTHER" id="PTHR10000">
    <property type="entry name" value="PHOSPHOSERINE PHOSPHATASE"/>
    <property type="match status" value="1"/>
</dbReference>
<gene>
    <name evidence="1" type="ORF">EsVE80_19760</name>
</gene>
<organism evidence="1 2">
    <name type="scientific">Enterococcus saigonensis</name>
    <dbReference type="NCBI Taxonomy" id="1805431"/>
    <lineage>
        <taxon>Bacteria</taxon>
        <taxon>Bacillati</taxon>
        <taxon>Bacillota</taxon>
        <taxon>Bacilli</taxon>
        <taxon>Lactobacillales</taxon>
        <taxon>Enterococcaceae</taxon>
        <taxon>Enterococcus</taxon>
    </lineage>
</organism>
<dbReference type="Gene3D" id="3.30.1240.10">
    <property type="match status" value="1"/>
</dbReference>
<dbReference type="Pfam" id="PF08282">
    <property type="entry name" value="Hydrolase_3"/>
    <property type="match status" value="1"/>
</dbReference>
<dbReference type="GO" id="GO:0005829">
    <property type="term" value="C:cytosol"/>
    <property type="evidence" value="ECO:0007669"/>
    <property type="project" value="TreeGrafter"/>
</dbReference>
<dbReference type="EMBL" id="AP022822">
    <property type="protein sequence ID" value="BCA86453.1"/>
    <property type="molecule type" value="Genomic_DNA"/>
</dbReference>
<reference evidence="1 2" key="1">
    <citation type="submission" date="2020-02" db="EMBL/GenBank/DDBJ databases">
        <title>Characterization of vanA genotype vancomycin-resistant Enterococcus saigonensis VE80.</title>
        <authorList>
            <person name="Harada T."/>
            <person name="Motooka D."/>
            <person name="Nakamura S."/>
            <person name="Yamamoto Y."/>
            <person name="Kawahara R."/>
            <person name="Kawatsu K."/>
        </authorList>
    </citation>
    <scope>NUCLEOTIDE SEQUENCE [LARGE SCALE GENOMIC DNA]</scope>
    <source>
        <strain evidence="1 2">VE80</strain>
    </source>
</reference>
<dbReference type="CDD" id="cd07516">
    <property type="entry name" value="HAD_Pase"/>
    <property type="match status" value="1"/>
</dbReference>
<dbReference type="SUPFAM" id="SSF56784">
    <property type="entry name" value="HAD-like"/>
    <property type="match status" value="1"/>
</dbReference>
<dbReference type="InterPro" id="IPR023214">
    <property type="entry name" value="HAD_sf"/>
</dbReference>
<proteinExistence type="predicted"/>
<dbReference type="SFLD" id="SFLDG01140">
    <property type="entry name" value="C2.B:_Phosphomannomutase_and_P"/>
    <property type="match status" value="1"/>
</dbReference>